<accession>A0AA88P939</accession>
<dbReference type="Proteomes" id="UP001187343">
    <property type="component" value="Unassembled WGS sequence"/>
</dbReference>
<dbReference type="EMBL" id="JAUYZG010000019">
    <property type="protein sequence ID" value="KAK2878268.1"/>
    <property type="molecule type" value="Genomic_DNA"/>
</dbReference>
<organism evidence="1 2">
    <name type="scientific">Cirrhinus molitorella</name>
    <name type="common">mud carp</name>
    <dbReference type="NCBI Taxonomy" id="172907"/>
    <lineage>
        <taxon>Eukaryota</taxon>
        <taxon>Metazoa</taxon>
        <taxon>Chordata</taxon>
        <taxon>Craniata</taxon>
        <taxon>Vertebrata</taxon>
        <taxon>Euteleostomi</taxon>
        <taxon>Actinopterygii</taxon>
        <taxon>Neopterygii</taxon>
        <taxon>Teleostei</taxon>
        <taxon>Ostariophysi</taxon>
        <taxon>Cypriniformes</taxon>
        <taxon>Cyprinidae</taxon>
        <taxon>Labeoninae</taxon>
        <taxon>Labeonini</taxon>
        <taxon>Cirrhinus</taxon>
    </lineage>
</organism>
<keyword evidence="2" id="KW-1185">Reference proteome</keyword>
<gene>
    <name evidence="1" type="ORF">Q8A67_019059</name>
</gene>
<proteinExistence type="predicted"/>
<comment type="caution">
    <text evidence="1">The sequence shown here is derived from an EMBL/GenBank/DDBJ whole genome shotgun (WGS) entry which is preliminary data.</text>
</comment>
<dbReference type="AlphaFoldDB" id="A0AA88P939"/>
<name>A0AA88P939_9TELE</name>
<sequence>MHGISLRRPDFLTALNACQYENKRCQRIMVKEEERDVHVRSLRAVGGSVGSSNGARKVAVSFLSTSCVLSQLLPSSQACNSVPLKVGRAALRMEAVSLEDIVIKNIRVLSRPTRFKAQRSVFI</sequence>
<protein>
    <submittedName>
        <fullName evidence="1">Uncharacterized protein</fullName>
    </submittedName>
</protein>
<evidence type="ECO:0000313" key="1">
    <source>
        <dbReference type="EMBL" id="KAK2878268.1"/>
    </source>
</evidence>
<evidence type="ECO:0000313" key="2">
    <source>
        <dbReference type="Proteomes" id="UP001187343"/>
    </source>
</evidence>
<reference evidence="1" key="1">
    <citation type="submission" date="2023-08" db="EMBL/GenBank/DDBJ databases">
        <title>Chromosome-level Genome Assembly of mud carp (Cirrhinus molitorella).</title>
        <authorList>
            <person name="Liu H."/>
        </authorList>
    </citation>
    <scope>NUCLEOTIDE SEQUENCE</scope>
    <source>
        <strain evidence="1">Prfri</strain>
        <tissue evidence="1">Muscle</tissue>
    </source>
</reference>